<reference evidence="4" key="1">
    <citation type="submission" date="2021-04" db="EMBL/GenBank/DDBJ databases">
        <title>Biosynthetic gene clusters of Dactylosporangioum roseum.</title>
        <authorList>
            <person name="Hartkoorn R.C."/>
            <person name="Beaudoing E."/>
            <person name="Hot D."/>
            <person name="Moureu S."/>
        </authorList>
    </citation>
    <scope>NUCLEOTIDE SEQUENCE</scope>
    <source>
        <strain evidence="4">NRRL B-16295</strain>
    </source>
</reference>
<feature type="transmembrane region" description="Helical" evidence="2">
    <location>
        <begin position="193"/>
        <end position="211"/>
    </location>
</feature>
<dbReference type="Pfam" id="PF00990">
    <property type="entry name" value="GGDEF"/>
    <property type="match status" value="1"/>
</dbReference>
<keyword evidence="2" id="KW-1133">Transmembrane helix</keyword>
<feature type="transmembrane region" description="Helical" evidence="2">
    <location>
        <begin position="161"/>
        <end position="181"/>
    </location>
</feature>
<keyword evidence="5" id="KW-1185">Reference proteome</keyword>
<dbReference type="RefSeq" id="WP_260724920.1">
    <property type="nucleotide sequence ID" value="NZ_BAAABS010000077.1"/>
</dbReference>
<dbReference type="PANTHER" id="PTHR45138">
    <property type="entry name" value="REGULATORY COMPONENTS OF SENSORY TRANSDUCTION SYSTEM"/>
    <property type="match status" value="1"/>
</dbReference>
<feature type="transmembrane region" description="Helical" evidence="2">
    <location>
        <begin position="130"/>
        <end position="149"/>
    </location>
</feature>
<organism evidence="4 5">
    <name type="scientific">Dactylosporangium roseum</name>
    <dbReference type="NCBI Taxonomy" id="47989"/>
    <lineage>
        <taxon>Bacteria</taxon>
        <taxon>Bacillati</taxon>
        <taxon>Actinomycetota</taxon>
        <taxon>Actinomycetes</taxon>
        <taxon>Micromonosporales</taxon>
        <taxon>Micromonosporaceae</taxon>
        <taxon>Dactylosporangium</taxon>
    </lineage>
</organism>
<dbReference type="CDD" id="cd01949">
    <property type="entry name" value="GGDEF"/>
    <property type="match status" value="1"/>
</dbReference>
<dbReference type="Gene3D" id="3.30.70.270">
    <property type="match status" value="1"/>
</dbReference>
<dbReference type="PROSITE" id="PS50887">
    <property type="entry name" value="GGDEF"/>
    <property type="match status" value="1"/>
</dbReference>
<dbReference type="EMBL" id="CP073721">
    <property type="protein sequence ID" value="UWZ35572.1"/>
    <property type="molecule type" value="Genomic_DNA"/>
</dbReference>
<feature type="transmembrane region" description="Helical" evidence="2">
    <location>
        <begin position="217"/>
        <end position="236"/>
    </location>
</feature>
<evidence type="ECO:0000313" key="4">
    <source>
        <dbReference type="EMBL" id="UWZ35572.1"/>
    </source>
</evidence>
<feature type="transmembrane region" description="Helical" evidence="2">
    <location>
        <begin position="34"/>
        <end position="54"/>
    </location>
</feature>
<dbReference type="InterPro" id="IPR029787">
    <property type="entry name" value="Nucleotide_cyclase"/>
</dbReference>
<dbReference type="Proteomes" id="UP001058271">
    <property type="component" value="Chromosome"/>
</dbReference>
<dbReference type="InterPro" id="IPR043128">
    <property type="entry name" value="Rev_trsase/Diguanyl_cyclase"/>
</dbReference>
<feature type="transmembrane region" description="Helical" evidence="2">
    <location>
        <begin position="66"/>
        <end position="89"/>
    </location>
</feature>
<dbReference type="NCBIfam" id="TIGR00254">
    <property type="entry name" value="GGDEF"/>
    <property type="match status" value="1"/>
</dbReference>
<keyword evidence="2" id="KW-0472">Membrane</keyword>
<sequence length="495" mass="52084">MTTVSKHRWATFVALGLLTAIGVAILQVTGAVPVLAGALYTGLSALTAVTVLVVTHRRRPPGRLGWYLLGAGQVAYTIGDALYAIAYASHAGPASPTAADAFYLVQYPLLVGALVAFVRRRTPGRHTPTLIDAGIIAVSAGLVSWVYLIGPLTADEGLSPAARLVTVAYPVGDLLVLVLGLRILLGGGARTPSYLLLLASLLTTLGADVAATLSRANVWSCVLWLVTYALLGGAVLHPSMNRIDAPAPAHTTRTTAARLAVLAGASLLAPAVLLLRYLQGDVSDVPVIAITCALLFLLVLGRMAGMVAAQYHIAVTDGLTDLSTRRAFEEQLRAEAGRRRHRGFGVVLLDIDHFKAINDEHGHAAGDRVLRDVARRLRAAARAGDMVARYGGEEFAVLVPGAGEAEVAALAERVRHIVAGGTVDVGDGVHRRVTVSVGTAVLPDDTTEPGELVQLADRALYAAKRDGRDRVVAARRAPARPVHLPRSRRSEFEAA</sequence>
<dbReference type="InterPro" id="IPR050469">
    <property type="entry name" value="Diguanylate_Cyclase"/>
</dbReference>
<keyword evidence="2" id="KW-0812">Transmembrane</keyword>
<feature type="transmembrane region" description="Helical" evidence="2">
    <location>
        <begin position="101"/>
        <end position="118"/>
    </location>
</feature>
<protein>
    <submittedName>
        <fullName evidence="4">GGDEF domain-containing protein</fullName>
    </submittedName>
</protein>
<proteinExistence type="predicted"/>
<name>A0ABY5Z275_9ACTN</name>
<evidence type="ECO:0000313" key="5">
    <source>
        <dbReference type="Proteomes" id="UP001058271"/>
    </source>
</evidence>
<feature type="transmembrane region" description="Helical" evidence="2">
    <location>
        <begin position="9"/>
        <end position="28"/>
    </location>
</feature>
<evidence type="ECO:0000256" key="2">
    <source>
        <dbReference type="SAM" id="Phobius"/>
    </source>
</evidence>
<dbReference type="SMART" id="SM00267">
    <property type="entry name" value="GGDEF"/>
    <property type="match status" value="1"/>
</dbReference>
<evidence type="ECO:0000259" key="3">
    <source>
        <dbReference type="PROSITE" id="PS50887"/>
    </source>
</evidence>
<accession>A0ABY5Z275</accession>
<feature type="region of interest" description="Disordered" evidence="1">
    <location>
        <begin position="472"/>
        <end position="495"/>
    </location>
</feature>
<dbReference type="PANTHER" id="PTHR45138:SF24">
    <property type="entry name" value="DIGUANYLATE CYCLASE DGCC-RELATED"/>
    <property type="match status" value="1"/>
</dbReference>
<feature type="domain" description="GGDEF" evidence="3">
    <location>
        <begin position="342"/>
        <end position="476"/>
    </location>
</feature>
<dbReference type="SUPFAM" id="SSF55073">
    <property type="entry name" value="Nucleotide cyclase"/>
    <property type="match status" value="1"/>
</dbReference>
<feature type="transmembrane region" description="Helical" evidence="2">
    <location>
        <begin position="285"/>
        <end position="304"/>
    </location>
</feature>
<evidence type="ECO:0000256" key="1">
    <source>
        <dbReference type="SAM" id="MobiDB-lite"/>
    </source>
</evidence>
<gene>
    <name evidence="4" type="ORF">Drose_31365</name>
</gene>
<dbReference type="InterPro" id="IPR000160">
    <property type="entry name" value="GGDEF_dom"/>
</dbReference>
<feature type="transmembrane region" description="Helical" evidence="2">
    <location>
        <begin position="257"/>
        <end position="279"/>
    </location>
</feature>